<dbReference type="PIRSF" id="PIRSF029038">
    <property type="entry name" value="Mtase_YbiN_prd"/>
    <property type="match status" value="1"/>
</dbReference>
<keyword evidence="5 6" id="KW-0949">S-adenosyl-L-methionine</keyword>
<dbReference type="STRING" id="1224947.SAMN05216480_102262"/>
<gene>
    <name evidence="6" type="primary">rlmF</name>
    <name evidence="7" type="ORF">SAMN05216480_102262</name>
</gene>
<comment type="similarity">
    <text evidence="6">Belongs to the methyltransferase superfamily. METTL16/RlmF family.</text>
</comment>
<dbReference type="SUPFAM" id="SSF53335">
    <property type="entry name" value="S-adenosyl-L-methionine-dependent methyltransferases"/>
    <property type="match status" value="1"/>
</dbReference>
<evidence type="ECO:0000256" key="2">
    <source>
        <dbReference type="ARBA" id="ARBA00022552"/>
    </source>
</evidence>
<evidence type="ECO:0000256" key="3">
    <source>
        <dbReference type="ARBA" id="ARBA00022603"/>
    </source>
</evidence>
<name>A0A1I7FV39_9FLAO</name>
<dbReference type="Pfam" id="PF05971">
    <property type="entry name" value="Methyltransf_10"/>
    <property type="match status" value="1"/>
</dbReference>
<dbReference type="PANTHER" id="PTHR13393">
    <property type="entry name" value="SAM-DEPENDENT METHYLTRANSFERASE"/>
    <property type="match status" value="1"/>
</dbReference>
<dbReference type="OrthoDB" id="1115728at2"/>
<evidence type="ECO:0000313" key="7">
    <source>
        <dbReference type="EMBL" id="SFU40037.1"/>
    </source>
</evidence>
<evidence type="ECO:0000256" key="6">
    <source>
        <dbReference type="HAMAP-Rule" id="MF_01848"/>
    </source>
</evidence>
<accession>A0A1I7FV39</accession>
<evidence type="ECO:0000256" key="5">
    <source>
        <dbReference type="ARBA" id="ARBA00022691"/>
    </source>
</evidence>
<keyword evidence="3 6" id="KW-0489">Methyltransferase</keyword>
<dbReference type="EC" id="2.1.1.181" evidence="6"/>
<comment type="catalytic activity">
    <reaction evidence="6">
        <text>adenosine(1618) in 23S rRNA + S-adenosyl-L-methionine = N(6)-methyladenosine(1618) in 23S rRNA + S-adenosyl-L-homocysteine + H(+)</text>
        <dbReference type="Rhea" id="RHEA:16497"/>
        <dbReference type="Rhea" id="RHEA-COMP:10229"/>
        <dbReference type="Rhea" id="RHEA-COMP:10231"/>
        <dbReference type="ChEBI" id="CHEBI:15378"/>
        <dbReference type="ChEBI" id="CHEBI:57856"/>
        <dbReference type="ChEBI" id="CHEBI:59789"/>
        <dbReference type="ChEBI" id="CHEBI:74411"/>
        <dbReference type="ChEBI" id="CHEBI:74449"/>
        <dbReference type="EC" id="2.1.1.181"/>
    </reaction>
</comment>
<keyword evidence="8" id="KW-1185">Reference proteome</keyword>
<dbReference type="RefSeq" id="WP_093023977.1">
    <property type="nucleotide sequence ID" value="NZ_FPBK01000002.1"/>
</dbReference>
<evidence type="ECO:0000256" key="4">
    <source>
        <dbReference type="ARBA" id="ARBA00022679"/>
    </source>
</evidence>
<proteinExistence type="inferred from homology"/>
<dbReference type="InterPro" id="IPR010286">
    <property type="entry name" value="METTL16/RlmF"/>
</dbReference>
<dbReference type="InterPro" id="IPR029063">
    <property type="entry name" value="SAM-dependent_MTases_sf"/>
</dbReference>
<dbReference type="NCBIfam" id="NF008725">
    <property type="entry name" value="PRK11727.1"/>
    <property type="match status" value="1"/>
</dbReference>
<dbReference type="Proteomes" id="UP000199138">
    <property type="component" value="Unassembled WGS sequence"/>
</dbReference>
<keyword evidence="2 6" id="KW-0698">rRNA processing</keyword>
<dbReference type="GO" id="GO:0070475">
    <property type="term" value="P:rRNA base methylation"/>
    <property type="evidence" value="ECO:0007669"/>
    <property type="project" value="TreeGrafter"/>
</dbReference>
<comment type="function">
    <text evidence="6">Specifically methylates the adenine in position 1618 of 23S rRNA.</text>
</comment>
<dbReference type="EMBL" id="FPBK01000002">
    <property type="protein sequence ID" value="SFU40037.1"/>
    <property type="molecule type" value="Genomic_DNA"/>
</dbReference>
<dbReference type="HAMAP" id="MF_01848">
    <property type="entry name" value="23SrRNA_methyltr_F"/>
    <property type="match status" value="1"/>
</dbReference>
<organism evidence="7 8">
    <name type="scientific">Pustulibacterium marinum</name>
    <dbReference type="NCBI Taxonomy" id="1224947"/>
    <lineage>
        <taxon>Bacteria</taxon>
        <taxon>Pseudomonadati</taxon>
        <taxon>Bacteroidota</taxon>
        <taxon>Flavobacteriia</taxon>
        <taxon>Flavobacteriales</taxon>
        <taxon>Flavobacteriaceae</taxon>
        <taxon>Pustulibacterium</taxon>
    </lineage>
</organism>
<sequence length="315" mass="35260">MPTEKKTPTKSRLHPRNKNREAYDLEALVTAVPELEAFVVPNKMGQPSVAFSDPKAVKLLNKALLQHYYGIGYWEFPDANLCPPIPGRADYLHYLSDLLQERQHGKDVPHQHVRCLDVGTGASCIYPLLGVAEYGWDFIASDVAAKSLASAKQIVENNAQLHGKIDLRLQPNPKQIFTGILHPEEKVTLTLCNPPFHTSAAAAQKGSLRKVRNLSGKKVTKAALNFAGVSNELIYKGGEQAFIQQMIVDSIKFANNCYWFTTLVSKQESLKGIYQQLKKAKVNEFKTIEMGTGNKVSRIVAWTFLTPKQRMNWKL</sequence>
<keyword evidence="1 6" id="KW-0963">Cytoplasm</keyword>
<evidence type="ECO:0000256" key="1">
    <source>
        <dbReference type="ARBA" id="ARBA00022490"/>
    </source>
</evidence>
<dbReference type="AlphaFoldDB" id="A0A1I7FV39"/>
<dbReference type="GO" id="GO:0052907">
    <property type="term" value="F:23S rRNA (adenine(1618)-N(6))-methyltransferase activity"/>
    <property type="evidence" value="ECO:0007669"/>
    <property type="project" value="UniProtKB-EC"/>
</dbReference>
<protein>
    <recommendedName>
        <fullName evidence="6">Ribosomal RNA large subunit methyltransferase F</fullName>
        <ecNumber evidence="6">2.1.1.181</ecNumber>
    </recommendedName>
    <alternativeName>
        <fullName evidence="6">23S rRNA mA1618 methyltransferase</fullName>
    </alternativeName>
    <alternativeName>
        <fullName evidence="6">rRNA adenine N-6-methyltransferase</fullName>
    </alternativeName>
</protein>
<evidence type="ECO:0000313" key="8">
    <source>
        <dbReference type="Proteomes" id="UP000199138"/>
    </source>
</evidence>
<reference evidence="7 8" key="1">
    <citation type="submission" date="2016-10" db="EMBL/GenBank/DDBJ databases">
        <authorList>
            <person name="de Groot N.N."/>
        </authorList>
    </citation>
    <scope>NUCLEOTIDE SEQUENCE [LARGE SCALE GENOMIC DNA]</scope>
    <source>
        <strain evidence="7 8">CGMCC 1.12333</strain>
    </source>
</reference>
<comment type="subcellular location">
    <subcellularLocation>
        <location evidence="6">Cytoplasm</location>
    </subcellularLocation>
</comment>
<dbReference type="GO" id="GO:0005737">
    <property type="term" value="C:cytoplasm"/>
    <property type="evidence" value="ECO:0007669"/>
    <property type="project" value="UniProtKB-SubCell"/>
</dbReference>
<dbReference type="InterPro" id="IPR016909">
    <property type="entry name" value="rRNA_lsu_MeTfrase_F"/>
</dbReference>
<dbReference type="Gene3D" id="3.40.50.150">
    <property type="entry name" value="Vaccinia Virus protein VP39"/>
    <property type="match status" value="1"/>
</dbReference>
<keyword evidence="4 6" id="KW-0808">Transferase</keyword>
<dbReference type="PANTHER" id="PTHR13393:SF0">
    <property type="entry name" value="RNA N6-ADENOSINE-METHYLTRANSFERASE METTL16"/>
    <property type="match status" value="1"/>
</dbReference>
<dbReference type="CDD" id="cd02440">
    <property type="entry name" value="AdoMet_MTases"/>
    <property type="match status" value="1"/>
</dbReference>